<evidence type="ECO:0000313" key="2">
    <source>
        <dbReference type="EMBL" id="MBW0538349.1"/>
    </source>
</evidence>
<comment type="caution">
    <text evidence="2">The sequence shown here is derived from an EMBL/GenBank/DDBJ whole genome shotgun (WGS) entry which is preliminary data.</text>
</comment>
<proteinExistence type="predicted"/>
<dbReference type="Proteomes" id="UP000765509">
    <property type="component" value="Unassembled WGS sequence"/>
</dbReference>
<gene>
    <name evidence="2" type="ORF">O181_078064</name>
</gene>
<feature type="region of interest" description="Disordered" evidence="1">
    <location>
        <begin position="132"/>
        <end position="157"/>
    </location>
</feature>
<evidence type="ECO:0000313" key="3">
    <source>
        <dbReference type="Proteomes" id="UP000765509"/>
    </source>
</evidence>
<organism evidence="2 3">
    <name type="scientific">Austropuccinia psidii MF-1</name>
    <dbReference type="NCBI Taxonomy" id="1389203"/>
    <lineage>
        <taxon>Eukaryota</taxon>
        <taxon>Fungi</taxon>
        <taxon>Dikarya</taxon>
        <taxon>Basidiomycota</taxon>
        <taxon>Pucciniomycotina</taxon>
        <taxon>Pucciniomycetes</taxon>
        <taxon>Pucciniales</taxon>
        <taxon>Sphaerophragmiaceae</taxon>
        <taxon>Austropuccinia</taxon>
    </lineage>
</organism>
<accession>A0A9Q3FFS3</accession>
<keyword evidence="3" id="KW-1185">Reference proteome</keyword>
<sequence length="157" mass="17660">MNTRRGSQYCIQSDGVGLRSRIEPSKGKRKEKSPVEQNLHKEVPEMPIISGPDWQQSMSNFNRYKSHSEGTDRHIHGPVQTVIYYVQGQGLGNAGTNPPRSDELLEHSDKVPQRGGNSEILQWMKSTIIQTSDQKDEAITCQKEGGKQARSTSSFYQ</sequence>
<reference evidence="2" key="1">
    <citation type="submission" date="2021-03" db="EMBL/GenBank/DDBJ databases">
        <title>Draft genome sequence of rust myrtle Austropuccinia psidii MF-1, a brazilian biotype.</title>
        <authorList>
            <person name="Quecine M.C."/>
            <person name="Pachon D.M.R."/>
            <person name="Bonatelli M.L."/>
            <person name="Correr F.H."/>
            <person name="Franceschini L.M."/>
            <person name="Leite T.F."/>
            <person name="Margarido G.R.A."/>
            <person name="Almeida C.A."/>
            <person name="Ferrarezi J.A."/>
            <person name="Labate C.A."/>
        </authorList>
    </citation>
    <scope>NUCLEOTIDE SEQUENCE</scope>
    <source>
        <strain evidence="2">MF-1</strain>
    </source>
</reference>
<feature type="compositionally biased region" description="Basic and acidic residues" evidence="1">
    <location>
        <begin position="20"/>
        <end position="41"/>
    </location>
</feature>
<feature type="region of interest" description="Disordered" evidence="1">
    <location>
        <begin position="90"/>
        <end position="118"/>
    </location>
</feature>
<evidence type="ECO:0000256" key="1">
    <source>
        <dbReference type="SAM" id="MobiDB-lite"/>
    </source>
</evidence>
<dbReference type="AlphaFoldDB" id="A0A9Q3FFS3"/>
<dbReference type="EMBL" id="AVOT02042924">
    <property type="protein sequence ID" value="MBW0538349.1"/>
    <property type="molecule type" value="Genomic_DNA"/>
</dbReference>
<feature type="compositionally biased region" description="Polar residues" evidence="1">
    <location>
        <begin position="1"/>
        <end position="11"/>
    </location>
</feature>
<feature type="compositionally biased region" description="Basic and acidic residues" evidence="1">
    <location>
        <begin position="100"/>
        <end position="112"/>
    </location>
</feature>
<name>A0A9Q3FFS3_9BASI</name>
<protein>
    <submittedName>
        <fullName evidence="2">Uncharacterized protein</fullName>
    </submittedName>
</protein>
<feature type="region of interest" description="Disordered" evidence="1">
    <location>
        <begin position="1"/>
        <end position="41"/>
    </location>
</feature>